<proteinExistence type="predicted"/>
<dbReference type="SUPFAM" id="SSF54427">
    <property type="entry name" value="NTF2-like"/>
    <property type="match status" value="1"/>
</dbReference>
<dbReference type="EMBL" id="NMQT01000136">
    <property type="protein sequence ID" value="OXM47479.1"/>
    <property type="molecule type" value="Genomic_DNA"/>
</dbReference>
<dbReference type="InterPro" id="IPR032710">
    <property type="entry name" value="NTF2-like_dom_sf"/>
</dbReference>
<dbReference type="PANTHER" id="PTHR38436:SF1">
    <property type="entry name" value="ESTER CYCLASE"/>
    <property type="match status" value="1"/>
</dbReference>
<gene>
    <name evidence="1" type="ORF">CFP71_35285</name>
</gene>
<dbReference type="Pfam" id="PF07366">
    <property type="entry name" value="SnoaL"/>
    <property type="match status" value="1"/>
</dbReference>
<organism evidence="1 2">
    <name type="scientific">Amycolatopsis thailandensis</name>
    <dbReference type="NCBI Taxonomy" id="589330"/>
    <lineage>
        <taxon>Bacteria</taxon>
        <taxon>Bacillati</taxon>
        <taxon>Actinomycetota</taxon>
        <taxon>Actinomycetes</taxon>
        <taxon>Pseudonocardiales</taxon>
        <taxon>Pseudonocardiaceae</taxon>
        <taxon>Amycolatopsis</taxon>
    </lineage>
</organism>
<reference evidence="1 2" key="1">
    <citation type="submission" date="2017-07" db="EMBL/GenBank/DDBJ databases">
        <title>Amycolatopsis thailandensis Genome sequencing and assembly.</title>
        <authorList>
            <person name="Kaur N."/>
            <person name="Mayilraj S."/>
        </authorList>
    </citation>
    <scope>NUCLEOTIDE SEQUENCE [LARGE SCALE GENOMIC DNA]</scope>
    <source>
        <strain evidence="1 2">JCM 16380</strain>
    </source>
</reference>
<dbReference type="AlphaFoldDB" id="A0A229RLW6"/>
<name>A0A229RLW6_9PSEU</name>
<evidence type="ECO:0000313" key="2">
    <source>
        <dbReference type="Proteomes" id="UP000215223"/>
    </source>
</evidence>
<dbReference type="PANTHER" id="PTHR38436">
    <property type="entry name" value="POLYKETIDE CYCLASE SNOAL-LIKE DOMAIN"/>
    <property type="match status" value="1"/>
</dbReference>
<dbReference type="Gene3D" id="3.10.450.50">
    <property type="match status" value="1"/>
</dbReference>
<dbReference type="OrthoDB" id="129343at2"/>
<accession>A0A229RLW6</accession>
<dbReference type="InterPro" id="IPR009959">
    <property type="entry name" value="Cyclase_SnoaL-like"/>
</dbReference>
<keyword evidence="2" id="KW-1185">Reference proteome</keyword>
<comment type="caution">
    <text evidence="1">The sequence shown here is derived from an EMBL/GenBank/DDBJ whole genome shotgun (WGS) entry which is preliminary data.</text>
</comment>
<dbReference type="GO" id="GO:0030638">
    <property type="term" value="P:polyketide metabolic process"/>
    <property type="evidence" value="ECO:0007669"/>
    <property type="project" value="InterPro"/>
</dbReference>
<dbReference type="RefSeq" id="WP_093938280.1">
    <property type="nucleotide sequence ID" value="NZ_NMQT01000136.1"/>
</dbReference>
<protein>
    <submittedName>
        <fullName evidence="1">Ester cyclase</fullName>
    </submittedName>
</protein>
<evidence type="ECO:0000313" key="1">
    <source>
        <dbReference type="EMBL" id="OXM47479.1"/>
    </source>
</evidence>
<dbReference type="Proteomes" id="UP000215223">
    <property type="component" value="Unassembled WGS sequence"/>
</dbReference>
<sequence>MTTTEKERNLAAFSRFHDATNTGSLRLIERTIDEVVDPDLVFHTPVPMDVAGARALKQVWTVLLRAFPDLRVEAEDVLADGDKVVCRNTVTGTHQGEFRGLPATGKTVSYREIFIFRFAGGRIAEIWGVVDVFTQLRQLGALAA</sequence>